<organism evidence="1 2">
    <name type="scientific">Nelumbo nucifera</name>
    <name type="common">Sacred lotus</name>
    <dbReference type="NCBI Taxonomy" id="4432"/>
    <lineage>
        <taxon>Eukaryota</taxon>
        <taxon>Viridiplantae</taxon>
        <taxon>Streptophyta</taxon>
        <taxon>Embryophyta</taxon>
        <taxon>Tracheophyta</taxon>
        <taxon>Spermatophyta</taxon>
        <taxon>Magnoliopsida</taxon>
        <taxon>Proteales</taxon>
        <taxon>Nelumbonaceae</taxon>
        <taxon>Nelumbo</taxon>
    </lineage>
</organism>
<reference evidence="1 2" key="1">
    <citation type="journal article" date="2020" name="Mol. Biol. Evol.">
        <title>Distinct Expression and Methylation Patterns for Genes with Different Fates following a Single Whole-Genome Duplication in Flowering Plants.</title>
        <authorList>
            <person name="Shi T."/>
            <person name="Rahmani R.S."/>
            <person name="Gugger P.F."/>
            <person name="Wang M."/>
            <person name="Li H."/>
            <person name="Zhang Y."/>
            <person name="Li Z."/>
            <person name="Wang Q."/>
            <person name="Van de Peer Y."/>
            <person name="Marchal K."/>
            <person name="Chen J."/>
        </authorList>
    </citation>
    <scope>NUCLEOTIDE SEQUENCE [LARGE SCALE GENOMIC DNA]</scope>
    <source>
        <tissue evidence="1">Leaf</tissue>
    </source>
</reference>
<dbReference type="Proteomes" id="UP000607653">
    <property type="component" value="Unassembled WGS sequence"/>
</dbReference>
<sequence length="38" mass="4705">MKTMPYYFFFLLKININVLQREEKRDGLLQIEDNRDVL</sequence>
<comment type="caution">
    <text evidence="1">The sequence shown here is derived from an EMBL/GenBank/DDBJ whole genome shotgun (WGS) entry which is preliminary data.</text>
</comment>
<keyword evidence="2" id="KW-1185">Reference proteome</keyword>
<evidence type="ECO:0000313" key="1">
    <source>
        <dbReference type="EMBL" id="DAD36468.1"/>
    </source>
</evidence>
<dbReference type="EMBL" id="DUZY01000004">
    <property type="protein sequence ID" value="DAD36468.1"/>
    <property type="molecule type" value="Genomic_DNA"/>
</dbReference>
<dbReference type="AlphaFoldDB" id="A0A822Z4L0"/>
<protein>
    <submittedName>
        <fullName evidence="1">Uncharacterized protein</fullName>
    </submittedName>
</protein>
<accession>A0A822Z4L0</accession>
<name>A0A822Z4L0_NELNU</name>
<evidence type="ECO:0000313" key="2">
    <source>
        <dbReference type="Proteomes" id="UP000607653"/>
    </source>
</evidence>
<gene>
    <name evidence="1" type="ORF">HUJ06_007109</name>
</gene>
<proteinExistence type="predicted"/>